<feature type="region of interest" description="Disordered" evidence="2">
    <location>
        <begin position="187"/>
        <end position="210"/>
    </location>
</feature>
<gene>
    <name evidence="3" type="ORF">Rhopal_001620-T1</name>
</gene>
<dbReference type="AlphaFoldDB" id="A0AAV5GHB2"/>
<dbReference type="Proteomes" id="UP001342314">
    <property type="component" value="Unassembled WGS sequence"/>
</dbReference>
<organism evidence="3 4">
    <name type="scientific">Rhodotorula paludigena</name>
    <dbReference type="NCBI Taxonomy" id="86838"/>
    <lineage>
        <taxon>Eukaryota</taxon>
        <taxon>Fungi</taxon>
        <taxon>Dikarya</taxon>
        <taxon>Basidiomycota</taxon>
        <taxon>Pucciniomycotina</taxon>
        <taxon>Microbotryomycetes</taxon>
        <taxon>Sporidiobolales</taxon>
        <taxon>Sporidiobolaceae</taxon>
        <taxon>Rhodotorula</taxon>
    </lineage>
</organism>
<keyword evidence="1" id="KW-0175">Coiled coil</keyword>
<evidence type="ECO:0000313" key="3">
    <source>
        <dbReference type="EMBL" id="GJN88654.1"/>
    </source>
</evidence>
<evidence type="ECO:0000256" key="2">
    <source>
        <dbReference type="SAM" id="MobiDB-lite"/>
    </source>
</evidence>
<evidence type="ECO:0000313" key="4">
    <source>
        <dbReference type="Proteomes" id="UP001342314"/>
    </source>
</evidence>
<protein>
    <submittedName>
        <fullName evidence="3">Uncharacterized protein</fullName>
    </submittedName>
</protein>
<accession>A0AAV5GHB2</accession>
<sequence length="240" mass="25414">MQEGAREEGVVGARPTSAPASDLGTGHLTAHDEGDDDELSASEEAQPDRPLWGRPPSLCEAARGPVDGADERASAPTALSRGEVAPPAVDELVLLTPRPRPLSSLSRLSRRATLCLSTLSLFDTAIDNALSTATANESDGNDPGVQEQSLIERALKEEVEQVREEVAEAVKNALNWEQELDIVGSGEAGGEQEQDATTNDQKQELGQDPAFARLRSAEDLDTDAVMLALSSLVSLSDLVH</sequence>
<feature type="coiled-coil region" evidence="1">
    <location>
        <begin position="145"/>
        <end position="179"/>
    </location>
</feature>
<feature type="region of interest" description="Disordered" evidence="2">
    <location>
        <begin position="1"/>
        <end position="87"/>
    </location>
</feature>
<name>A0AAV5GHB2_9BASI</name>
<keyword evidence="4" id="KW-1185">Reference proteome</keyword>
<evidence type="ECO:0000256" key="1">
    <source>
        <dbReference type="SAM" id="Coils"/>
    </source>
</evidence>
<comment type="caution">
    <text evidence="3">The sequence shown here is derived from an EMBL/GenBank/DDBJ whole genome shotgun (WGS) entry which is preliminary data.</text>
</comment>
<proteinExistence type="predicted"/>
<reference evidence="3 4" key="1">
    <citation type="submission" date="2021-12" db="EMBL/GenBank/DDBJ databases">
        <title>High titer production of polyol ester of fatty acids by Rhodotorula paludigena BS15 towards product separation-free biomass refinery.</title>
        <authorList>
            <person name="Mano J."/>
            <person name="Ono H."/>
            <person name="Tanaka T."/>
            <person name="Naito K."/>
            <person name="Sushida H."/>
            <person name="Ike M."/>
            <person name="Tokuyasu K."/>
            <person name="Kitaoka M."/>
        </authorList>
    </citation>
    <scope>NUCLEOTIDE SEQUENCE [LARGE SCALE GENOMIC DNA]</scope>
    <source>
        <strain evidence="3 4">BS15</strain>
    </source>
</reference>
<dbReference type="EMBL" id="BQKY01000003">
    <property type="protein sequence ID" value="GJN88654.1"/>
    <property type="molecule type" value="Genomic_DNA"/>
</dbReference>